<evidence type="ECO:0000256" key="3">
    <source>
        <dbReference type="ARBA" id="ARBA00023274"/>
    </source>
</evidence>
<comment type="function">
    <text evidence="4">Binds to the 23S rRNA.</text>
</comment>
<dbReference type="HAMAP" id="MF_00327">
    <property type="entry name" value="Ribosomal_eL43"/>
    <property type="match status" value="1"/>
</dbReference>
<comment type="subunit">
    <text evidence="4">Part of the 50S ribosomal subunit.</text>
</comment>
<keyword evidence="2 4" id="KW-0689">Ribosomal protein</keyword>
<keyword evidence="4" id="KW-0863">Zinc-finger</keyword>
<dbReference type="Gene3D" id="2.20.25.30">
    <property type="match status" value="1"/>
</dbReference>
<dbReference type="GO" id="GO:0070180">
    <property type="term" value="F:large ribosomal subunit rRNA binding"/>
    <property type="evidence" value="ECO:0007669"/>
    <property type="project" value="UniProtKB-UniRule"/>
</dbReference>
<dbReference type="InterPro" id="IPR050522">
    <property type="entry name" value="Ribosomal_protein_eL43"/>
</dbReference>
<proteinExistence type="inferred from homology"/>
<keyword evidence="6" id="KW-1185">Reference proteome</keyword>
<feature type="binding site" evidence="4">
    <location>
        <position position="44"/>
    </location>
    <ligand>
        <name>Zn(2+)</name>
        <dbReference type="ChEBI" id="CHEBI:29105"/>
    </ligand>
</feature>
<dbReference type="GO" id="GO:1990904">
    <property type="term" value="C:ribonucleoprotein complex"/>
    <property type="evidence" value="ECO:0007669"/>
    <property type="project" value="UniProtKB-KW"/>
</dbReference>
<feature type="binding site" evidence="4">
    <location>
        <position position="59"/>
    </location>
    <ligand>
        <name>Zn(2+)</name>
        <dbReference type="ChEBI" id="CHEBI:29105"/>
    </ligand>
</feature>
<organism evidence="5 6">
    <name type="scientific">candidate division MSBL1 archaeon SCGC-AAA259D14</name>
    <dbReference type="NCBI Taxonomy" id="1698261"/>
    <lineage>
        <taxon>Archaea</taxon>
        <taxon>Methanobacteriati</taxon>
        <taxon>Methanobacteriota</taxon>
        <taxon>candidate division MSBL1</taxon>
    </lineage>
</organism>
<dbReference type="GO" id="GO:0005840">
    <property type="term" value="C:ribosome"/>
    <property type="evidence" value="ECO:0007669"/>
    <property type="project" value="UniProtKB-KW"/>
</dbReference>
<name>A0A133U8R8_9EURY</name>
<reference evidence="5 6" key="1">
    <citation type="journal article" date="2016" name="Sci. Rep.">
        <title>Metabolic traits of an uncultured archaeal lineage -MSBL1- from brine pools of the Red Sea.</title>
        <authorList>
            <person name="Mwirichia R."/>
            <person name="Alam I."/>
            <person name="Rashid M."/>
            <person name="Vinu M."/>
            <person name="Ba-Alawi W."/>
            <person name="Anthony Kamau A."/>
            <person name="Kamanda Ngugi D."/>
            <person name="Goker M."/>
            <person name="Klenk H.P."/>
            <person name="Bajic V."/>
            <person name="Stingl U."/>
        </authorList>
    </citation>
    <scope>NUCLEOTIDE SEQUENCE [LARGE SCALE GENOMIC DNA]</scope>
    <source>
        <strain evidence="5">SCGC-AAA259D14</strain>
    </source>
</reference>
<keyword evidence="4" id="KW-0862">Zinc</keyword>
<gene>
    <name evidence="4" type="primary">rpl37ae</name>
    <name evidence="5" type="ORF">AKJ62_00460</name>
</gene>
<dbReference type="EMBL" id="LHXL01000003">
    <property type="protein sequence ID" value="KXA90580.1"/>
    <property type="molecule type" value="Genomic_DNA"/>
</dbReference>
<protein>
    <recommendedName>
        <fullName evidence="4">Large ribosomal subunit protein eL43</fullName>
    </recommendedName>
</protein>
<evidence type="ECO:0000256" key="4">
    <source>
        <dbReference type="HAMAP-Rule" id="MF_00327"/>
    </source>
</evidence>
<evidence type="ECO:0000256" key="2">
    <source>
        <dbReference type="ARBA" id="ARBA00022980"/>
    </source>
</evidence>
<dbReference type="PANTHER" id="PTHR48129:SF1">
    <property type="entry name" value="LARGE RIBOSOMAL SUBUNIT PROTEIN EL43"/>
    <property type="match status" value="1"/>
</dbReference>
<dbReference type="InterPro" id="IPR002674">
    <property type="entry name" value="Ribosomal_eL43"/>
</dbReference>
<dbReference type="GO" id="GO:0003735">
    <property type="term" value="F:structural constituent of ribosome"/>
    <property type="evidence" value="ECO:0007669"/>
    <property type="project" value="InterPro"/>
</dbReference>
<accession>A0A133U8R8</accession>
<dbReference type="InterPro" id="IPR011332">
    <property type="entry name" value="Ribosomal_zn-bd"/>
</dbReference>
<evidence type="ECO:0000313" key="6">
    <source>
        <dbReference type="Proteomes" id="UP000070589"/>
    </source>
</evidence>
<keyword evidence="1 4" id="KW-0694">RNA-binding</keyword>
<keyword evidence="4" id="KW-0479">Metal-binding</keyword>
<comment type="caution">
    <text evidence="5">The sequence shown here is derived from an EMBL/GenBank/DDBJ whole genome shotgun (WGS) entry which is preliminary data.</text>
</comment>
<keyword evidence="4" id="KW-0699">rRNA-binding</keyword>
<keyword evidence="3 4" id="KW-0687">Ribonucleoprotein</keyword>
<evidence type="ECO:0000256" key="1">
    <source>
        <dbReference type="ARBA" id="ARBA00022884"/>
    </source>
</evidence>
<dbReference type="Proteomes" id="UP000070589">
    <property type="component" value="Unassembled WGS sequence"/>
</dbReference>
<dbReference type="SUPFAM" id="SSF57829">
    <property type="entry name" value="Zn-binding ribosomal proteins"/>
    <property type="match status" value="1"/>
</dbReference>
<dbReference type="InterPro" id="IPR011331">
    <property type="entry name" value="Ribosomal_eL37/eL43"/>
</dbReference>
<feature type="binding site" evidence="4">
    <location>
        <position position="41"/>
    </location>
    <ligand>
        <name>Zn(2+)</name>
        <dbReference type="ChEBI" id="CHEBI:29105"/>
    </ligand>
</feature>
<sequence length="89" mass="10207">MPKKKKKRKTGITGRFGSRYGTKIRQRVKSIEEEMKGYHECPKCGAEKVKRVGTGIWKCERCETKFAAKAYKPSITPIKKKIAEEATEE</sequence>
<dbReference type="PANTHER" id="PTHR48129">
    <property type="entry name" value="60S RIBOSOMAL PROTEIN L37A"/>
    <property type="match status" value="1"/>
</dbReference>
<dbReference type="NCBIfam" id="NF003058">
    <property type="entry name" value="PRK03976.1"/>
    <property type="match status" value="1"/>
</dbReference>
<dbReference type="Pfam" id="PF01780">
    <property type="entry name" value="Ribosomal_L37ae"/>
    <property type="match status" value="1"/>
</dbReference>
<dbReference type="AlphaFoldDB" id="A0A133U8R8"/>
<feature type="zinc finger region" description="C4-type" evidence="4">
    <location>
        <begin position="41"/>
        <end position="62"/>
    </location>
</feature>
<comment type="similarity">
    <text evidence="4">Belongs to the eukaryotic ribosomal protein eL43 family. Putative zinc-binding subfamily.</text>
</comment>
<comment type="cofactor">
    <cofactor evidence="4">
        <name>Zn(2+)</name>
        <dbReference type="ChEBI" id="CHEBI:29105"/>
    </cofactor>
    <text evidence="4">Binds 1 zinc ion per subunit.</text>
</comment>
<evidence type="ECO:0000313" key="5">
    <source>
        <dbReference type="EMBL" id="KXA90580.1"/>
    </source>
</evidence>
<dbReference type="GO" id="GO:0006412">
    <property type="term" value="P:translation"/>
    <property type="evidence" value="ECO:0007669"/>
    <property type="project" value="UniProtKB-UniRule"/>
</dbReference>
<dbReference type="GO" id="GO:0008270">
    <property type="term" value="F:zinc ion binding"/>
    <property type="evidence" value="ECO:0007669"/>
    <property type="project" value="UniProtKB-UniRule"/>
</dbReference>
<feature type="binding site" evidence="4">
    <location>
        <position position="62"/>
    </location>
    <ligand>
        <name>Zn(2+)</name>
        <dbReference type="ChEBI" id="CHEBI:29105"/>
    </ligand>
</feature>